<keyword evidence="7" id="KW-0756">Sterol biosynthesis</keyword>
<dbReference type="Pfam" id="PF08241">
    <property type="entry name" value="Methyltransf_11"/>
    <property type="match status" value="1"/>
</dbReference>
<evidence type="ECO:0000256" key="3">
    <source>
        <dbReference type="ARBA" id="ARBA00022603"/>
    </source>
</evidence>
<comment type="similarity">
    <text evidence="11 12 13">Belongs to the class I-like SAM-binding methyltransferase superfamily. Erg6/SMT family.</text>
</comment>
<comment type="pathway">
    <text evidence="1">Steroid biosynthesis; sterol biosynthesis.</text>
</comment>
<evidence type="ECO:0000256" key="13">
    <source>
        <dbReference type="RuleBase" id="RU362025"/>
    </source>
</evidence>
<evidence type="ECO:0000256" key="7">
    <source>
        <dbReference type="ARBA" id="ARBA00023011"/>
    </source>
</evidence>
<dbReference type="GO" id="GO:0016126">
    <property type="term" value="P:sterol biosynthetic process"/>
    <property type="evidence" value="ECO:0007669"/>
    <property type="project" value="UniProtKB-KW"/>
</dbReference>
<evidence type="ECO:0000256" key="4">
    <source>
        <dbReference type="ARBA" id="ARBA00022679"/>
    </source>
</evidence>
<evidence type="ECO:0000259" key="14">
    <source>
        <dbReference type="PROSITE" id="PS51685"/>
    </source>
</evidence>
<organism evidence="15 16">
    <name type="scientific">Heterostelium pallidum (strain ATCC 26659 / Pp 5 / PN500)</name>
    <name type="common">Cellular slime mold</name>
    <name type="synonym">Polysphondylium pallidum</name>
    <dbReference type="NCBI Taxonomy" id="670386"/>
    <lineage>
        <taxon>Eukaryota</taxon>
        <taxon>Amoebozoa</taxon>
        <taxon>Evosea</taxon>
        <taxon>Eumycetozoa</taxon>
        <taxon>Dictyostelia</taxon>
        <taxon>Acytosteliales</taxon>
        <taxon>Acytosteliaceae</taxon>
        <taxon>Heterostelium</taxon>
    </lineage>
</organism>
<dbReference type="EMBL" id="ADBJ01000020">
    <property type="protein sequence ID" value="EFA82153.1"/>
    <property type="molecule type" value="Genomic_DNA"/>
</dbReference>
<comment type="caution">
    <text evidence="15">The sequence shown here is derived from an EMBL/GenBank/DDBJ whole genome shotgun (WGS) entry which is preliminary data.</text>
</comment>
<dbReference type="STRING" id="670386.D3B7Y5"/>
<dbReference type="RefSeq" id="XP_020434270.1">
    <property type="nucleotide sequence ID" value="XM_020575475.1"/>
</dbReference>
<dbReference type="InterPro" id="IPR013216">
    <property type="entry name" value="Methyltransf_11"/>
</dbReference>
<evidence type="ECO:0000313" key="15">
    <source>
        <dbReference type="EMBL" id="EFA82153.1"/>
    </source>
</evidence>
<accession>D3B7Y5</accession>
<dbReference type="InterPro" id="IPR050447">
    <property type="entry name" value="Erg6_SMT_methyltransf"/>
</dbReference>
<dbReference type="Proteomes" id="UP000001396">
    <property type="component" value="Unassembled WGS sequence"/>
</dbReference>
<keyword evidence="4 12" id="KW-0808">Transferase</keyword>
<dbReference type="InterPro" id="IPR029063">
    <property type="entry name" value="SAM-dependent_MTases_sf"/>
</dbReference>
<keyword evidence="6" id="KW-0752">Steroid biosynthesis</keyword>
<keyword evidence="16" id="KW-1185">Reference proteome</keyword>
<sequence>MNTQQRAMEGDLTRLKAIARKEKDAVGREKIDDTLKQYTKLFEGKDDQSIEARKNNYTSMVNQFYDLATDFYEFGWGQSFHFATRHKFESFEASIARHEMYLAHQLGLFPGMRVLDVGCGVGGPQRTIARFSGAHVVGLNNNEYQIQRGKRLNEQAGLSHLTSFIKADFMHVPQPDASYDAIYQVEATCHAPSKVECYKEIFRLLKPGALFGGYEWIVTNKYDKNNEEHRKIKREIELGNGLPELEQPAAIVAALKEAGFEVLTATDLAETSDLPWYLPLSGSFSITGFLHTAVGRYLTGKLCQVLEWVKIAPGGAYDVNVWLQGAAIYLVEGGRKEIFSPMLFVLARKPETAN</sequence>
<gene>
    <name evidence="15" type="primary">smt1</name>
    <name evidence="15" type="ORF">PPL_04573</name>
</gene>
<dbReference type="GeneID" id="31360060"/>
<dbReference type="OMA" id="AFNKAMH"/>
<evidence type="ECO:0000256" key="8">
    <source>
        <dbReference type="ARBA" id="ARBA00023098"/>
    </source>
</evidence>
<dbReference type="FunCoup" id="D3B7Y5">
    <property type="interactions" value="209"/>
</dbReference>
<evidence type="ECO:0000256" key="5">
    <source>
        <dbReference type="ARBA" id="ARBA00022691"/>
    </source>
</evidence>
<dbReference type="SUPFAM" id="SSF53335">
    <property type="entry name" value="S-adenosyl-L-methionine-dependent methyltransferases"/>
    <property type="match status" value="1"/>
</dbReference>
<evidence type="ECO:0000313" key="16">
    <source>
        <dbReference type="Proteomes" id="UP000001396"/>
    </source>
</evidence>
<dbReference type="InterPro" id="IPR030384">
    <property type="entry name" value="MeTrfase_SMT"/>
</dbReference>
<evidence type="ECO:0000256" key="10">
    <source>
        <dbReference type="ARBA" id="ARBA00023221"/>
    </source>
</evidence>
<evidence type="ECO:0000256" key="1">
    <source>
        <dbReference type="ARBA" id="ARBA00004938"/>
    </source>
</evidence>
<dbReference type="PROSITE" id="PS51685">
    <property type="entry name" value="SAM_MT_ERG6_SMT"/>
    <property type="match status" value="1"/>
</dbReference>
<keyword evidence="8" id="KW-0443">Lipid metabolism</keyword>
<dbReference type="PANTHER" id="PTHR44068:SF1">
    <property type="entry name" value="HYPOTHETICAL LOC100005854"/>
    <property type="match status" value="1"/>
</dbReference>
<keyword evidence="9" id="KW-1207">Sterol metabolism</keyword>
<dbReference type="Gene3D" id="3.40.50.150">
    <property type="entry name" value="Vaccinia Virus protein VP39"/>
    <property type="match status" value="1"/>
</dbReference>
<dbReference type="PANTHER" id="PTHR44068">
    <property type="entry name" value="ZGC:194242"/>
    <property type="match status" value="1"/>
</dbReference>
<reference evidence="15 16" key="1">
    <citation type="journal article" date="2011" name="Genome Res.">
        <title>Phylogeny-wide analysis of social amoeba genomes highlights ancient origins for complex intercellular communication.</title>
        <authorList>
            <person name="Heidel A.J."/>
            <person name="Lawal H.M."/>
            <person name="Felder M."/>
            <person name="Schilde C."/>
            <person name="Helps N.R."/>
            <person name="Tunggal B."/>
            <person name="Rivero F."/>
            <person name="John U."/>
            <person name="Schleicher M."/>
            <person name="Eichinger L."/>
            <person name="Platzer M."/>
            <person name="Noegel A.A."/>
            <person name="Schaap P."/>
            <person name="Gloeckner G."/>
        </authorList>
    </citation>
    <scope>NUCLEOTIDE SEQUENCE [LARGE SCALE GENOMIC DNA]</scope>
    <source>
        <strain evidence="16">ATCC 26659 / Pp 5 / PN500</strain>
    </source>
</reference>
<dbReference type="GO" id="GO:0005783">
    <property type="term" value="C:endoplasmic reticulum"/>
    <property type="evidence" value="ECO:0007669"/>
    <property type="project" value="TreeGrafter"/>
</dbReference>
<dbReference type="GO" id="GO:0032259">
    <property type="term" value="P:methylation"/>
    <property type="evidence" value="ECO:0007669"/>
    <property type="project" value="UniProtKB-KW"/>
</dbReference>
<feature type="domain" description="SAM-dependent methyltransferase Erg6/SMT-type" evidence="14">
    <location>
        <begin position="64"/>
        <end position="350"/>
    </location>
</feature>
<dbReference type="InParanoid" id="D3B7Y5"/>
<keyword evidence="10" id="KW-0753">Steroid metabolism</keyword>
<evidence type="ECO:0000256" key="2">
    <source>
        <dbReference type="ARBA" id="ARBA00022516"/>
    </source>
</evidence>
<keyword evidence="3 12" id="KW-0489">Methyltransferase</keyword>
<dbReference type="CDD" id="cd02440">
    <property type="entry name" value="AdoMet_MTases"/>
    <property type="match status" value="1"/>
</dbReference>
<evidence type="ECO:0000256" key="12">
    <source>
        <dbReference type="PROSITE-ProRule" id="PRU01022"/>
    </source>
</evidence>
<dbReference type="EC" id="2.1.1.-" evidence="13"/>
<name>D3B7Y5_HETP5</name>
<dbReference type="FunFam" id="3.40.50.150:FF:000168">
    <property type="entry name" value="Methyltransferase"/>
    <property type="match status" value="1"/>
</dbReference>
<proteinExistence type="inferred from homology"/>
<evidence type="ECO:0000256" key="6">
    <source>
        <dbReference type="ARBA" id="ARBA00022955"/>
    </source>
</evidence>
<protein>
    <recommendedName>
        <fullName evidence="13">Methyltransferase</fullName>
        <ecNumber evidence="13">2.1.1.-</ecNumber>
    </recommendedName>
</protein>
<evidence type="ECO:0000256" key="11">
    <source>
        <dbReference type="ARBA" id="ARBA00038188"/>
    </source>
</evidence>
<dbReference type="AlphaFoldDB" id="D3B7Y5"/>
<dbReference type="Pfam" id="PF08498">
    <property type="entry name" value="Sterol_MT_C"/>
    <property type="match status" value="1"/>
</dbReference>
<dbReference type="InterPro" id="IPR013705">
    <property type="entry name" value="Sterol_MeTrfase_C"/>
</dbReference>
<evidence type="ECO:0000256" key="9">
    <source>
        <dbReference type="ARBA" id="ARBA00023166"/>
    </source>
</evidence>
<keyword evidence="2" id="KW-0444">Lipid biosynthesis</keyword>
<dbReference type="GO" id="GO:0003838">
    <property type="term" value="F:sterol 24-C-methyltransferase activity"/>
    <property type="evidence" value="ECO:0007669"/>
    <property type="project" value="TreeGrafter"/>
</dbReference>
<keyword evidence="5 12" id="KW-0949">S-adenosyl-L-methionine</keyword>